<evidence type="ECO:0000313" key="2">
    <source>
        <dbReference type="Proteomes" id="UP001054837"/>
    </source>
</evidence>
<sequence>MEIITIQSAEIAKLKGRLLEKEESLLNQNFSRPIASNTTYADKVKSGNTTERSKSVNRNKVAKKYITTAKLKGESNFLQIPGKWSRPNWTLESSRLELRQVRNIRNDYGPRAALVIRSTLETQAILVTRHIVIVHLNTHNLDCLLISTYCPPKGNLMTNLDVLQPFLEKYINFKTYL</sequence>
<dbReference type="EMBL" id="BPLQ01001003">
    <property type="protein sequence ID" value="GIX77323.1"/>
    <property type="molecule type" value="Genomic_DNA"/>
</dbReference>
<accession>A0AAV4MY48</accession>
<name>A0AAV4MY48_9ARAC</name>
<proteinExistence type="predicted"/>
<organism evidence="1 2">
    <name type="scientific">Caerostris darwini</name>
    <dbReference type="NCBI Taxonomy" id="1538125"/>
    <lineage>
        <taxon>Eukaryota</taxon>
        <taxon>Metazoa</taxon>
        <taxon>Ecdysozoa</taxon>
        <taxon>Arthropoda</taxon>
        <taxon>Chelicerata</taxon>
        <taxon>Arachnida</taxon>
        <taxon>Araneae</taxon>
        <taxon>Araneomorphae</taxon>
        <taxon>Entelegynae</taxon>
        <taxon>Araneoidea</taxon>
        <taxon>Araneidae</taxon>
        <taxon>Caerostris</taxon>
    </lineage>
</organism>
<keyword evidence="2" id="KW-1185">Reference proteome</keyword>
<dbReference type="SUPFAM" id="SSF56219">
    <property type="entry name" value="DNase I-like"/>
    <property type="match status" value="1"/>
</dbReference>
<reference evidence="1 2" key="1">
    <citation type="submission" date="2021-06" db="EMBL/GenBank/DDBJ databases">
        <title>Caerostris darwini draft genome.</title>
        <authorList>
            <person name="Kono N."/>
            <person name="Arakawa K."/>
        </authorList>
    </citation>
    <scope>NUCLEOTIDE SEQUENCE [LARGE SCALE GENOMIC DNA]</scope>
</reference>
<dbReference type="Proteomes" id="UP001054837">
    <property type="component" value="Unassembled WGS sequence"/>
</dbReference>
<gene>
    <name evidence="1" type="ORF">CDAR_276541</name>
</gene>
<dbReference type="AlphaFoldDB" id="A0AAV4MY48"/>
<protein>
    <submittedName>
        <fullName evidence="1">Uncharacterized protein</fullName>
    </submittedName>
</protein>
<dbReference type="InterPro" id="IPR036691">
    <property type="entry name" value="Endo/exonu/phosph_ase_sf"/>
</dbReference>
<evidence type="ECO:0000313" key="1">
    <source>
        <dbReference type="EMBL" id="GIX77323.1"/>
    </source>
</evidence>
<comment type="caution">
    <text evidence="1">The sequence shown here is derived from an EMBL/GenBank/DDBJ whole genome shotgun (WGS) entry which is preliminary data.</text>
</comment>